<comment type="catalytic activity">
    <reaction evidence="7">
        <text>serotonin + octadecanoyl-CoA = N-octadecanoyl-serotonin + CoA + H(+)</text>
        <dbReference type="Rhea" id="RHEA:51400"/>
        <dbReference type="ChEBI" id="CHEBI:15378"/>
        <dbReference type="ChEBI" id="CHEBI:57287"/>
        <dbReference type="ChEBI" id="CHEBI:57394"/>
        <dbReference type="ChEBI" id="CHEBI:134065"/>
        <dbReference type="ChEBI" id="CHEBI:350546"/>
    </reaction>
    <physiologicalReaction direction="left-to-right" evidence="7">
        <dbReference type="Rhea" id="RHEA:51401"/>
    </physiologicalReaction>
</comment>
<comment type="catalytic activity">
    <reaction evidence="8">
        <text>serotonin + (5Z,8Z,11Z,14Z)-eicosatetraenoyl-CoA = N-[(5Z,8Z,11Z,14Z)-eicosatetraenoyl]-serotonin + CoA + H(+)</text>
        <dbReference type="Rhea" id="RHEA:51396"/>
        <dbReference type="ChEBI" id="CHEBI:15378"/>
        <dbReference type="ChEBI" id="CHEBI:57287"/>
        <dbReference type="ChEBI" id="CHEBI:57368"/>
        <dbReference type="ChEBI" id="CHEBI:132255"/>
        <dbReference type="ChEBI" id="CHEBI:350546"/>
    </reaction>
    <physiologicalReaction direction="left-to-right" evidence="8">
        <dbReference type="Rhea" id="RHEA:51397"/>
    </physiologicalReaction>
</comment>
<dbReference type="FunFam" id="3.40.630.30:FF:000046">
    <property type="entry name" value="Dopamine N-acetyltransferase"/>
    <property type="match status" value="1"/>
</dbReference>
<keyword evidence="2" id="KW-0012">Acyltransferase</keyword>
<comment type="catalytic activity">
    <reaction evidence="11">
        <text>serotonin + hexadecanoyl-CoA = N-hexadecanoyl-serotonin + CoA + H(+)</text>
        <dbReference type="Rhea" id="RHEA:51384"/>
        <dbReference type="ChEBI" id="CHEBI:15378"/>
        <dbReference type="ChEBI" id="CHEBI:57287"/>
        <dbReference type="ChEBI" id="CHEBI:57379"/>
        <dbReference type="ChEBI" id="CHEBI:134059"/>
        <dbReference type="ChEBI" id="CHEBI:350546"/>
    </reaction>
    <physiologicalReaction direction="left-to-right" evidence="11">
        <dbReference type="Rhea" id="RHEA:51385"/>
    </physiologicalReaction>
</comment>
<evidence type="ECO:0000256" key="2">
    <source>
        <dbReference type="ARBA" id="ARBA00023315"/>
    </source>
</evidence>
<dbReference type="GO" id="GO:0004059">
    <property type="term" value="F:aralkylamine N-acetyltransferase activity"/>
    <property type="evidence" value="ECO:0007669"/>
    <property type="project" value="UniProtKB-EC"/>
</dbReference>
<comment type="similarity">
    <text evidence="4">Belongs to the acetyltransferase family. AANAT subfamily.</text>
</comment>
<evidence type="ECO:0000256" key="5">
    <source>
        <dbReference type="ARBA" id="ARBA00039114"/>
    </source>
</evidence>
<keyword evidence="16" id="KW-1185">Reference proteome</keyword>
<feature type="domain" description="N-acetyltransferase" evidence="14">
    <location>
        <begin position="102"/>
        <end position="135"/>
    </location>
</feature>
<comment type="pathway">
    <text evidence="3">Aromatic compound metabolism; melatonin biosynthesis; melatonin from serotonin: step 1/2.</text>
</comment>
<reference evidence="15 16" key="1">
    <citation type="submission" date="2015-08" db="EMBL/GenBank/DDBJ databases">
        <title>Ancestral chromatin configuration constrains chromatin evolution on differentiating sex chromosomes in Drosophila.</title>
        <authorList>
            <person name="Zhou Q."/>
            <person name="Bachtrog D."/>
        </authorList>
    </citation>
    <scope>NUCLEOTIDE SEQUENCE [LARGE SCALE GENOMIC DNA]</scope>
    <source>
        <tissue evidence="15">Whole larvae</tissue>
    </source>
</reference>
<dbReference type="SMR" id="A0A0M4E7V8"/>
<evidence type="ECO:0000256" key="9">
    <source>
        <dbReference type="ARBA" id="ARBA00051711"/>
    </source>
</evidence>
<evidence type="ECO:0000256" key="6">
    <source>
        <dbReference type="ARBA" id="ARBA00050189"/>
    </source>
</evidence>
<dbReference type="PANTHER" id="PTHR20905">
    <property type="entry name" value="N-ACETYLTRANSFERASE-RELATED"/>
    <property type="match status" value="1"/>
</dbReference>
<sequence length="349" mass="38964">MNVEEYEQVKILLEESFFKDEPLGSSSGEDIQKCNEELNDNFHRSMIEQEPSIVDSFAAEAFKAKDNIWGKIVTVQIKALREGNVYERYGVSKVLLSNMTTVVPSMRGKGLGTRLAAALMEIGRNKGFEVMIAFCTSFYSARQKRAMGMECIYSLAYAEYKDEKASSDEEFQKINGEEQFVLEDIKQGLSIVAVDATNSEQRIVGCTIAGAQHDGYLLELLKESSDDAEHSSWRNMLALFNKASTEANLHERYGVNQLLITDMTAVDASMRGRGIGARLTSALIELGRAKGFEVMVGFCTSFYSLRQKKALGMECIYEVAFADFLDANGDVVFKPPAPHTHFHLLAMRL</sequence>
<dbReference type="EMBL" id="CP012523">
    <property type="protein sequence ID" value="ALC37988.1"/>
    <property type="molecule type" value="Genomic_DNA"/>
</dbReference>
<comment type="catalytic activity">
    <reaction evidence="6">
        <text>dopamine + (9Z)-octadecenoyl-CoA = N-(9Z-octadecanoyl)-dopamine + CoA + H(+)</text>
        <dbReference type="Rhea" id="RHEA:51380"/>
        <dbReference type="ChEBI" id="CHEBI:15378"/>
        <dbReference type="ChEBI" id="CHEBI:31883"/>
        <dbReference type="ChEBI" id="CHEBI:57287"/>
        <dbReference type="ChEBI" id="CHEBI:57387"/>
        <dbReference type="ChEBI" id="CHEBI:59905"/>
    </reaction>
    <physiologicalReaction direction="left-to-right" evidence="6">
        <dbReference type="Rhea" id="RHEA:51381"/>
    </physiologicalReaction>
</comment>
<gene>
    <name evidence="15" type="ORF">Dbus_chr2Lg73</name>
</gene>
<organism evidence="15 16">
    <name type="scientific">Drosophila busckii</name>
    <name type="common">Fruit fly</name>
    <dbReference type="NCBI Taxonomy" id="30019"/>
    <lineage>
        <taxon>Eukaryota</taxon>
        <taxon>Metazoa</taxon>
        <taxon>Ecdysozoa</taxon>
        <taxon>Arthropoda</taxon>
        <taxon>Hexapoda</taxon>
        <taxon>Insecta</taxon>
        <taxon>Pterygota</taxon>
        <taxon>Neoptera</taxon>
        <taxon>Endopterygota</taxon>
        <taxon>Diptera</taxon>
        <taxon>Brachycera</taxon>
        <taxon>Muscomorpha</taxon>
        <taxon>Ephydroidea</taxon>
        <taxon>Drosophilidae</taxon>
        <taxon>Drosophila</taxon>
    </lineage>
</organism>
<name>A0A0M4E7V8_DROBS</name>
<dbReference type="OrthoDB" id="8113373at2759"/>
<comment type="catalytic activity">
    <reaction evidence="9">
        <text>dopamine + acetyl-CoA = N-acetyldopamine + CoA + H(+)</text>
        <dbReference type="Rhea" id="RHEA:51388"/>
        <dbReference type="ChEBI" id="CHEBI:15378"/>
        <dbReference type="ChEBI" id="CHEBI:57287"/>
        <dbReference type="ChEBI" id="CHEBI:57288"/>
        <dbReference type="ChEBI" id="CHEBI:59905"/>
        <dbReference type="ChEBI" id="CHEBI:125678"/>
    </reaction>
    <physiologicalReaction direction="left-to-right" evidence="9">
        <dbReference type="Rhea" id="RHEA:51389"/>
    </physiologicalReaction>
</comment>
<dbReference type="InterPro" id="IPR000182">
    <property type="entry name" value="GNAT_dom"/>
</dbReference>
<evidence type="ECO:0000256" key="8">
    <source>
        <dbReference type="ARBA" id="ARBA00051284"/>
    </source>
</evidence>
<evidence type="ECO:0000313" key="15">
    <source>
        <dbReference type="EMBL" id="ALC37988.1"/>
    </source>
</evidence>
<dbReference type="Proteomes" id="UP000494163">
    <property type="component" value="Chromosome 2L"/>
</dbReference>
<evidence type="ECO:0000256" key="1">
    <source>
        <dbReference type="ARBA" id="ARBA00022679"/>
    </source>
</evidence>
<dbReference type="Pfam" id="PF00583">
    <property type="entry name" value="Acetyltransf_1"/>
    <property type="match status" value="1"/>
</dbReference>
<comment type="catalytic activity">
    <reaction evidence="12">
        <text>dopamine + hexadecanoyl-CoA = N-hexadecanoyl-dopamine + CoA + H(+)</text>
        <dbReference type="Rhea" id="RHEA:51376"/>
        <dbReference type="ChEBI" id="CHEBI:15378"/>
        <dbReference type="ChEBI" id="CHEBI:57287"/>
        <dbReference type="ChEBI" id="CHEBI:57379"/>
        <dbReference type="ChEBI" id="CHEBI:59905"/>
        <dbReference type="ChEBI" id="CHEBI:134058"/>
    </reaction>
    <physiologicalReaction direction="left-to-right" evidence="12">
        <dbReference type="Rhea" id="RHEA:51377"/>
    </physiologicalReaction>
</comment>
<dbReference type="CDD" id="cd04301">
    <property type="entry name" value="NAT_SF"/>
    <property type="match status" value="2"/>
</dbReference>
<dbReference type="Gene3D" id="3.40.630.30">
    <property type="match status" value="2"/>
</dbReference>
<dbReference type="AlphaFoldDB" id="A0A0M4E7V8"/>
<comment type="catalytic activity">
    <reaction evidence="13">
        <text>serotonin + acetyl-CoA = N-acetylserotonin + CoA + H(+)</text>
        <dbReference type="Rhea" id="RHEA:25217"/>
        <dbReference type="ChEBI" id="CHEBI:15378"/>
        <dbReference type="ChEBI" id="CHEBI:17697"/>
        <dbReference type="ChEBI" id="CHEBI:57287"/>
        <dbReference type="ChEBI" id="CHEBI:57288"/>
        <dbReference type="ChEBI" id="CHEBI:350546"/>
        <dbReference type="EC" id="2.3.1.87"/>
    </reaction>
    <physiologicalReaction direction="left-to-right" evidence="13">
        <dbReference type="Rhea" id="RHEA:25218"/>
    </physiologicalReaction>
</comment>
<dbReference type="PANTHER" id="PTHR20905:SF1">
    <property type="entry name" value="AT07410P-RELATED"/>
    <property type="match status" value="1"/>
</dbReference>
<dbReference type="SUPFAM" id="SSF55729">
    <property type="entry name" value="Acyl-CoA N-acyltransferases (Nat)"/>
    <property type="match status" value="3"/>
</dbReference>
<dbReference type="EC" id="2.3.1.87" evidence="5"/>
<proteinExistence type="inferred from homology"/>
<evidence type="ECO:0000256" key="10">
    <source>
        <dbReference type="ARBA" id="ARBA00051823"/>
    </source>
</evidence>
<evidence type="ECO:0000259" key="14">
    <source>
        <dbReference type="Pfam" id="PF00583"/>
    </source>
</evidence>
<evidence type="ECO:0000256" key="4">
    <source>
        <dbReference type="ARBA" id="ARBA00038182"/>
    </source>
</evidence>
<keyword evidence="1" id="KW-0808">Transferase</keyword>
<protein>
    <recommendedName>
        <fullName evidence="5">aralkylamine N-acetyltransferase</fullName>
        <ecNumber evidence="5">2.3.1.87</ecNumber>
    </recommendedName>
</protein>
<evidence type="ECO:0000256" key="11">
    <source>
        <dbReference type="ARBA" id="ARBA00052178"/>
    </source>
</evidence>
<evidence type="ECO:0000313" key="16">
    <source>
        <dbReference type="Proteomes" id="UP000494163"/>
    </source>
</evidence>
<accession>A0A0M4E7V8</accession>
<dbReference type="InterPro" id="IPR016181">
    <property type="entry name" value="Acyl_CoA_acyltransferase"/>
</dbReference>
<evidence type="ECO:0000256" key="12">
    <source>
        <dbReference type="ARBA" id="ARBA00052335"/>
    </source>
</evidence>
<comment type="catalytic activity">
    <reaction evidence="10">
        <text>serotonin + (9Z)-octadecenoyl-CoA = N-(9Z-octadecenoyl)-serotonin + CoA + H(+)</text>
        <dbReference type="Rhea" id="RHEA:51392"/>
        <dbReference type="ChEBI" id="CHEBI:15378"/>
        <dbReference type="ChEBI" id="CHEBI:57287"/>
        <dbReference type="ChEBI" id="CHEBI:57387"/>
        <dbReference type="ChEBI" id="CHEBI:134064"/>
        <dbReference type="ChEBI" id="CHEBI:350546"/>
    </reaction>
    <physiologicalReaction direction="left-to-right" evidence="10">
        <dbReference type="Rhea" id="RHEA:51393"/>
    </physiologicalReaction>
</comment>
<evidence type="ECO:0000256" key="13">
    <source>
        <dbReference type="ARBA" id="ARBA00052491"/>
    </source>
</evidence>
<evidence type="ECO:0000256" key="3">
    <source>
        <dbReference type="ARBA" id="ARBA00037926"/>
    </source>
</evidence>
<evidence type="ECO:0000256" key="7">
    <source>
        <dbReference type="ARBA" id="ARBA00050849"/>
    </source>
</evidence>